<comment type="caution">
    <text evidence="1">The sequence shown here is derived from an EMBL/GenBank/DDBJ whole genome shotgun (WGS) entry which is preliminary data.</text>
</comment>
<dbReference type="Proteomes" id="UP001140066">
    <property type="component" value="Unassembled WGS sequence"/>
</dbReference>
<sequence length="415" mass="44735">MTPRTSGTVVVHPLVLLNISEHTTRTAAQSKAGSLANAPLVCGALLGRQLENQAEVFLSFELKFNARDGAGAAPYELDDRHFLTRTDQMKQIFPEDEFIGWYVVASSTQVTPAIAALHQQIMRALPTALLLVFDTAFETSDGGASLPLAVYDTLPPTRVERAKLQLNFGADCGDSTAAVDYYVESTSDDAIPLEVDTVWASHLVPLRIAIDSGEAERVAIEHVANVARPTTMAIMQGEETAGGAGSSTKVAEGQESGQESGQNAPVELTSRMATFLSSQRNAVDMLHRDITVLKAYVGEVISGAAPFDPQIMQLVHRVLCNRPVVQNDETFDLVMMQEETNFHMTAYLANITTTASVVRNLAQRSNAALSAARNKHQPYVNVNREGGMYDGGGISSMFGGGGGRQGRHRGFGHFR</sequence>
<gene>
    <name evidence="1" type="ORF">GGI18_003993</name>
</gene>
<dbReference type="EMBL" id="JANBUK010001634">
    <property type="protein sequence ID" value="KAJ2778928.1"/>
    <property type="molecule type" value="Genomic_DNA"/>
</dbReference>
<organism evidence="1 2">
    <name type="scientific">Coemansia linderi</name>
    <dbReference type="NCBI Taxonomy" id="2663919"/>
    <lineage>
        <taxon>Eukaryota</taxon>
        <taxon>Fungi</taxon>
        <taxon>Fungi incertae sedis</taxon>
        <taxon>Zoopagomycota</taxon>
        <taxon>Kickxellomycotina</taxon>
        <taxon>Kickxellomycetes</taxon>
        <taxon>Kickxellales</taxon>
        <taxon>Kickxellaceae</taxon>
        <taxon>Coemansia</taxon>
    </lineage>
</organism>
<proteinExistence type="predicted"/>
<accession>A0ACC1KAW6</accession>
<name>A0ACC1KAW6_9FUNG</name>
<evidence type="ECO:0000313" key="2">
    <source>
        <dbReference type="Proteomes" id="UP001140066"/>
    </source>
</evidence>
<keyword evidence="2" id="KW-1185">Reference proteome</keyword>
<evidence type="ECO:0000313" key="1">
    <source>
        <dbReference type="EMBL" id="KAJ2778928.1"/>
    </source>
</evidence>
<reference evidence="1" key="1">
    <citation type="submission" date="2022-07" db="EMBL/GenBank/DDBJ databases">
        <title>Phylogenomic reconstructions and comparative analyses of Kickxellomycotina fungi.</title>
        <authorList>
            <person name="Reynolds N.K."/>
            <person name="Stajich J.E."/>
            <person name="Barry K."/>
            <person name="Grigoriev I.V."/>
            <person name="Crous P."/>
            <person name="Smith M.E."/>
        </authorList>
    </citation>
    <scope>NUCLEOTIDE SEQUENCE</scope>
    <source>
        <strain evidence="1">BCRC 34191</strain>
    </source>
</reference>
<protein>
    <submittedName>
        <fullName evidence="1">Uncharacterized protein</fullName>
    </submittedName>
</protein>